<dbReference type="AlphaFoldDB" id="A0A9P7XTP8"/>
<dbReference type="SUPFAM" id="SSF50978">
    <property type="entry name" value="WD40 repeat-like"/>
    <property type="match status" value="1"/>
</dbReference>
<dbReference type="InterPro" id="IPR036322">
    <property type="entry name" value="WD40_repeat_dom_sf"/>
</dbReference>
<keyword evidence="2" id="KW-1185">Reference proteome</keyword>
<reference evidence="1" key="1">
    <citation type="submission" date="2021-06" db="EMBL/GenBank/DDBJ databases">
        <title>Genome Sequence of Mortierella hyaline Strain SCG-10, a Cold-Adapted, Nitrate-Reducing Fungus Isolated from Soil in Minnesota, USA.</title>
        <authorList>
            <person name="Aldossari N."/>
        </authorList>
    </citation>
    <scope>NUCLEOTIDE SEQUENCE</scope>
    <source>
        <strain evidence="1">SCG-10</strain>
    </source>
</reference>
<organism evidence="1 2">
    <name type="scientific">Linnemannia hyalina</name>
    <dbReference type="NCBI Taxonomy" id="64524"/>
    <lineage>
        <taxon>Eukaryota</taxon>
        <taxon>Fungi</taxon>
        <taxon>Fungi incertae sedis</taxon>
        <taxon>Mucoromycota</taxon>
        <taxon>Mortierellomycotina</taxon>
        <taxon>Mortierellomycetes</taxon>
        <taxon>Mortierellales</taxon>
        <taxon>Mortierellaceae</taxon>
        <taxon>Linnemannia</taxon>
    </lineage>
</organism>
<protein>
    <submittedName>
        <fullName evidence="1">Uncharacterized protein</fullName>
    </submittedName>
</protein>
<name>A0A9P7XTP8_9FUNG</name>
<sequence>MANFSRAQMSRVQFGELPNLDFYRLLSGVRHIFGWRASCCISEKIEGRQEDNIVDIGDIPTREARITLVRHDFAVTGIAYSPEGYQIATACKDTTVPFRFMVSGDTRSILQDPCDSVTDWVDAFEGKCF</sequence>
<dbReference type="InterPro" id="IPR015943">
    <property type="entry name" value="WD40/YVTN_repeat-like_dom_sf"/>
</dbReference>
<evidence type="ECO:0000313" key="2">
    <source>
        <dbReference type="Proteomes" id="UP000707451"/>
    </source>
</evidence>
<proteinExistence type="predicted"/>
<evidence type="ECO:0000313" key="1">
    <source>
        <dbReference type="EMBL" id="KAG9066457.1"/>
    </source>
</evidence>
<dbReference type="Gene3D" id="2.130.10.10">
    <property type="entry name" value="YVTN repeat-like/Quinoprotein amine dehydrogenase"/>
    <property type="match status" value="1"/>
</dbReference>
<dbReference type="EMBL" id="JAHRHY010000010">
    <property type="protein sequence ID" value="KAG9066457.1"/>
    <property type="molecule type" value="Genomic_DNA"/>
</dbReference>
<gene>
    <name evidence="1" type="ORF">KI688_001683</name>
</gene>
<accession>A0A9P7XTP8</accession>
<comment type="caution">
    <text evidence="1">The sequence shown here is derived from an EMBL/GenBank/DDBJ whole genome shotgun (WGS) entry which is preliminary data.</text>
</comment>
<dbReference type="Proteomes" id="UP000707451">
    <property type="component" value="Unassembled WGS sequence"/>
</dbReference>